<evidence type="ECO:0000313" key="1">
    <source>
        <dbReference type="EMBL" id="QPS02623.1"/>
    </source>
</evidence>
<dbReference type="RefSeq" id="WP_004693686.1">
    <property type="nucleotide sequence ID" value="NZ_BBTB01000027.1"/>
</dbReference>
<evidence type="ECO:0000313" key="2">
    <source>
        <dbReference type="EMBL" id="SUT92239.1"/>
    </source>
</evidence>
<dbReference type="EMBL" id="UFRV01000006">
    <property type="protein sequence ID" value="SUT92239.1"/>
    <property type="molecule type" value="Genomic_DNA"/>
</dbReference>
<evidence type="ECO:0000313" key="4">
    <source>
        <dbReference type="Proteomes" id="UP000595107"/>
    </source>
</evidence>
<dbReference type="Proteomes" id="UP000254227">
    <property type="component" value="Unassembled WGS sequence"/>
</dbReference>
<accession>A0A380TW99</accession>
<sequence>MGQAKQRGSLAERIKLAEANIVNLYSNEKYEELLKDSTNLKVPRIIDDKVKNFCNKISKIAPLYLKVTPEPKSTLDNCDINVRDKIQRDGGTLVAGYKIWYLEDAYIMAERHAVWKNNKNELHEISFDLERNKEILFLPDTENCTVLEDKIPRIDMAYIKNLESTAEYCNIDSHFFWENQKKQSEGLVEVAQTENYVDFSKRVSPISDVMHLSDILPLESIQQALGEQYDYKIKHIRDLDSILQNSELKGAFYENCASGWHNHCVRNQLPEEQRRIGESFNADNKILYKQIERRIGALIFDDLIAMKVFINENPTPVAELFLSTTFNGALKIHDVCFQNIFKPKEKYTLQKYEGLNAFSQLILNAKLYCSQHGINQISLTAANIDLIPFFESHGFVVEDSEVARKGISVFKAGIPMHLYL</sequence>
<dbReference type="Gene3D" id="3.40.630.30">
    <property type="match status" value="1"/>
</dbReference>
<dbReference type="Proteomes" id="UP000595107">
    <property type="component" value="Chromosome"/>
</dbReference>
<name>A0A380TW99_ACIJO</name>
<dbReference type="AlphaFoldDB" id="A0A380TW99"/>
<dbReference type="InterPro" id="IPR016181">
    <property type="entry name" value="Acyl_CoA_acyltransferase"/>
</dbReference>
<proteinExistence type="predicted"/>
<dbReference type="EMBL" id="CP065666">
    <property type="protein sequence ID" value="QPS02623.1"/>
    <property type="molecule type" value="Genomic_DNA"/>
</dbReference>
<organism evidence="2 3">
    <name type="scientific">Acinetobacter johnsonii</name>
    <dbReference type="NCBI Taxonomy" id="40214"/>
    <lineage>
        <taxon>Bacteria</taxon>
        <taxon>Pseudomonadati</taxon>
        <taxon>Pseudomonadota</taxon>
        <taxon>Gammaproteobacteria</taxon>
        <taxon>Moraxellales</taxon>
        <taxon>Moraxellaceae</taxon>
        <taxon>Acinetobacter</taxon>
    </lineage>
</organism>
<reference evidence="1 4" key="2">
    <citation type="submission" date="2020-12" db="EMBL/GenBank/DDBJ databases">
        <title>FDA dAtabase for Regulatory Grade micrObial Sequences (FDA-ARGOS): Supporting development and validation of Infectious Disease Dx tests.</title>
        <authorList>
            <person name="Sproer C."/>
            <person name="Gronow S."/>
            <person name="Severitt S."/>
            <person name="Schroder I."/>
            <person name="Tallon L."/>
            <person name="Sadzewicz L."/>
            <person name="Zhao X."/>
            <person name="Boylan J."/>
            <person name="Ott S."/>
            <person name="Bowen H."/>
            <person name="Vavikolanu K."/>
            <person name="Mehta A."/>
            <person name="Aluvathingal J."/>
            <person name="Nadendla S."/>
            <person name="Lowell S."/>
            <person name="Myers T."/>
            <person name="Yan Y."/>
            <person name="Sichtig H."/>
        </authorList>
    </citation>
    <scope>NUCLEOTIDE SEQUENCE [LARGE SCALE GENOMIC DNA]</scope>
    <source>
        <strain evidence="1 4">FDAARGOS_910</strain>
    </source>
</reference>
<protein>
    <submittedName>
        <fullName evidence="2">Uncharacterized protein</fullName>
    </submittedName>
</protein>
<evidence type="ECO:0000313" key="3">
    <source>
        <dbReference type="Proteomes" id="UP000254227"/>
    </source>
</evidence>
<gene>
    <name evidence="1" type="ORF">I6G67_10205</name>
    <name evidence="2" type="ORF">NCTC10308_00687</name>
</gene>
<dbReference type="SUPFAM" id="SSF55729">
    <property type="entry name" value="Acyl-CoA N-acyltransferases (Nat)"/>
    <property type="match status" value="1"/>
</dbReference>
<reference evidence="2 3" key="1">
    <citation type="submission" date="2018-06" db="EMBL/GenBank/DDBJ databases">
        <authorList>
            <consortium name="Pathogen Informatics"/>
            <person name="Doyle S."/>
        </authorList>
    </citation>
    <scope>NUCLEOTIDE SEQUENCE [LARGE SCALE GENOMIC DNA]</scope>
    <source>
        <strain evidence="2 3">NCTC10308</strain>
    </source>
</reference>